<evidence type="ECO:0000313" key="2">
    <source>
        <dbReference type="EMBL" id="KAK7350504.1"/>
    </source>
</evidence>
<name>A0AAN9M9T8_CANGL</name>
<dbReference type="Proteomes" id="UP001367508">
    <property type="component" value="Unassembled WGS sequence"/>
</dbReference>
<dbReference type="AlphaFoldDB" id="A0AAN9M9T8"/>
<keyword evidence="1" id="KW-0812">Transmembrane</keyword>
<comment type="caution">
    <text evidence="2">The sequence shown here is derived from an EMBL/GenBank/DDBJ whole genome shotgun (WGS) entry which is preliminary data.</text>
</comment>
<sequence>MCNSRIILYLICFIFIICPLSFLISAIVTGFKPNKYSEFVVTNATLTQFTYTNNTLQYNLTLNIEGPLNTYRNNVKALAMYQNVSFGFTTLPIPCTNELTLMFNGQQMMSLGADQISELNKEKRIEVYHINIKLCLMRKRTSCKTKKKTKPVVYCDLHVPLSSNNGTPPVLQFRNSLCDLLYVNDNCSLRQ</sequence>
<keyword evidence="1" id="KW-1133">Transmembrane helix</keyword>
<dbReference type="EMBL" id="JAYMYQ010000002">
    <property type="protein sequence ID" value="KAK7350504.1"/>
    <property type="molecule type" value="Genomic_DNA"/>
</dbReference>
<keyword evidence="3" id="KW-1185">Reference proteome</keyword>
<accession>A0AAN9M9T8</accession>
<evidence type="ECO:0000256" key="1">
    <source>
        <dbReference type="SAM" id="Phobius"/>
    </source>
</evidence>
<reference evidence="2 3" key="1">
    <citation type="submission" date="2024-01" db="EMBL/GenBank/DDBJ databases">
        <title>The genomes of 5 underutilized Papilionoideae crops provide insights into root nodulation and disease resistanc.</title>
        <authorList>
            <person name="Jiang F."/>
        </authorList>
    </citation>
    <scope>NUCLEOTIDE SEQUENCE [LARGE SCALE GENOMIC DNA]</scope>
    <source>
        <strain evidence="2">LVBAO_FW01</strain>
        <tissue evidence="2">Leaves</tissue>
    </source>
</reference>
<evidence type="ECO:0008006" key="4">
    <source>
        <dbReference type="Google" id="ProtNLM"/>
    </source>
</evidence>
<keyword evidence="1" id="KW-0472">Membrane</keyword>
<gene>
    <name evidence="2" type="ORF">VNO77_09200</name>
</gene>
<organism evidence="2 3">
    <name type="scientific">Canavalia gladiata</name>
    <name type="common">Sword bean</name>
    <name type="synonym">Dolichos gladiatus</name>
    <dbReference type="NCBI Taxonomy" id="3824"/>
    <lineage>
        <taxon>Eukaryota</taxon>
        <taxon>Viridiplantae</taxon>
        <taxon>Streptophyta</taxon>
        <taxon>Embryophyta</taxon>
        <taxon>Tracheophyta</taxon>
        <taxon>Spermatophyta</taxon>
        <taxon>Magnoliopsida</taxon>
        <taxon>eudicotyledons</taxon>
        <taxon>Gunneridae</taxon>
        <taxon>Pentapetalae</taxon>
        <taxon>rosids</taxon>
        <taxon>fabids</taxon>
        <taxon>Fabales</taxon>
        <taxon>Fabaceae</taxon>
        <taxon>Papilionoideae</taxon>
        <taxon>50 kb inversion clade</taxon>
        <taxon>NPAAA clade</taxon>
        <taxon>indigoferoid/millettioid clade</taxon>
        <taxon>Phaseoleae</taxon>
        <taxon>Canavalia</taxon>
    </lineage>
</organism>
<proteinExistence type="predicted"/>
<feature type="transmembrane region" description="Helical" evidence="1">
    <location>
        <begin position="6"/>
        <end position="28"/>
    </location>
</feature>
<evidence type="ECO:0000313" key="3">
    <source>
        <dbReference type="Proteomes" id="UP001367508"/>
    </source>
</evidence>
<protein>
    <recommendedName>
        <fullName evidence="4">Late embryogenesis abundant protein LEA-2 subgroup domain-containing protein</fullName>
    </recommendedName>
</protein>